<proteinExistence type="predicted"/>
<comment type="caution">
    <text evidence="1">The sequence shown here is derived from an EMBL/GenBank/DDBJ whole genome shotgun (WGS) entry which is preliminary data.</text>
</comment>
<evidence type="ECO:0000313" key="2">
    <source>
        <dbReference type="Proteomes" id="UP000192328"/>
    </source>
</evidence>
<dbReference type="EMBL" id="FWXZ01000001">
    <property type="protein sequence ID" value="SMC42854.1"/>
    <property type="molecule type" value="Genomic_DNA"/>
</dbReference>
<name>A0AC61PJI8_9FIRM</name>
<organism evidence="1 2">
    <name type="scientific">Aristaeella lactis</name>
    <dbReference type="NCBI Taxonomy" id="3046383"/>
    <lineage>
        <taxon>Bacteria</taxon>
        <taxon>Bacillati</taxon>
        <taxon>Bacillota</taxon>
        <taxon>Clostridia</taxon>
        <taxon>Eubacteriales</taxon>
        <taxon>Aristaeellaceae</taxon>
        <taxon>Aristaeella</taxon>
    </lineage>
</organism>
<protein>
    <submittedName>
        <fullName evidence="1">Leucine rich repeat-containing protein</fullName>
    </submittedName>
</protein>
<gene>
    <name evidence="1" type="ORF">SAMN06297397_0897</name>
</gene>
<accession>A0AC61PJI8</accession>
<reference evidence="1" key="1">
    <citation type="submission" date="2017-04" db="EMBL/GenBank/DDBJ databases">
        <authorList>
            <person name="Varghese N."/>
            <person name="Submissions S."/>
        </authorList>
    </citation>
    <scope>NUCLEOTIDE SEQUENCE</scope>
    <source>
        <strain evidence="1">WTE2008</strain>
    </source>
</reference>
<dbReference type="Proteomes" id="UP000192328">
    <property type="component" value="Unassembled WGS sequence"/>
</dbReference>
<evidence type="ECO:0000313" key="1">
    <source>
        <dbReference type="EMBL" id="SMC42854.1"/>
    </source>
</evidence>
<sequence>MKTMFSRLFACLMCVVLMLSSLCFAEAEEQLNGTCGEKLTWRIEGNTLYISGTGPMEDYKEIRMPRTDGESGTRIGVNSPWYGNRSFDKVVVEEGVTTLGNYAFFNKTAIVSVSLPETLVSIGKFMFGGDGHLKDINLPDSITCIGQNAFSGCHSLRSLSLPASLEKIEFGTFQSCDGLSEIRIPDSVMSIDRYSFYACIGMDTVLIPASVTEIAQDAFGDCRGLKSIIVVNGSYAEQFCKENGIKYTGVDTLPEAAAPAAKAEITWNVKNGILTISGNGPMEDFEYTYDESSSTPGRRTVNGTTAPWDDEVFGRVIVEEGITSIGKRAFYNHKDLKYAVLPDSLLYIEAYAFDTTALKKITIPGSVRRIGANAFDYCLQLKDVILPESIEIIGDRAFVNCTRLEHVNLPASLHTIEYEAFDECGNAVFTVEKGSYAEEYCNKNMLAYNYGDDASVHVPVGNTSISWKVEDGTLYISGTGAMDDYNEVFGTHGTTDKGEFLGGNTPWDNEDFSRIVIENGITSIGKNTFRNRYALVSVSLPDTLESIGEMAFGASPSLEEINLSEGLTSIGANAFVSCPKLKNITLPDSLKEMDYGIFQNCTSLKEIRIPESITTLGAVLFSRCTNLEKVIIPASVTKMEPGIFRDCENLKEVIVEKDSCAMQYCIDNNLPYTIVE</sequence>
<keyword evidence="2" id="KW-1185">Reference proteome</keyword>